<dbReference type="InterPro" id="IPR001841">
    <property type="entry name" value="Znf_RING"/>
</dbReference>
<dbReference type="OMA" id="AAGCAIC"/>
<dbReference type="GO" id="GO:0061630">
    <property type="term" value="F:ubiquitin protein ligase activity"/>
    <property type="evidence" value="ECO:0000318"/>
    <property type="project" value="GO_Central"/>
</dbReference>
<comment type="subcellular location">
    <subcellularLocation>
        <location evidence="2">Membrane</location>
        <topology evidence="2">Single-pass membrane protein</topology>
    </subcellularLocation>
</comment>
<dbReference type="PANTHER" id="PTHR46905">
    <property type="entry name" value="RING-H2 FINGER PROTEIN ATL78"/>
    <property type="match status" value="1"/>
</dbReference>
<accession>A0A059CBL3</accession>
<evidence type="ECO:0000256" key="1">
    <source>
        <dbReference type="ARBA" id="ARBA00000900"/>
    </source>
</evidence>
<evidence type="ECO:0000256" key="5">
    <source>
        <dbReference type="ARBA" id="ARBA00022692"/>
    </source>
</evidence>
<feature type="domain" description="RING-type" evidence="15">
    <location>
        <begin position="107"/>
        <end position="149"/>
    </location>
</feature>
<dbReference type="SMART" id="SM00184">
    <property type="entry name" value="RING"/>
    <property type="match status" value="1"/>
</dbReference>
<evidence type="ECO:0000256" key="13">
    <source>
        <dbReference type="SAM" id="MobiDB-lite"/>
    </source>
</evidence>
<evidence type="ECO:0000313" key="16">
    <source>
        <dbReference type="EMBL" id="KCW75556.1"/>
    </source>
</evidence>
<keyword evidence="7" id="KW-0833">Ubl conjugation pathway</keyword>
<evidence type="ECO:0000256" key="2">
    <source>
        <dbReference type="ARBA" id="ARBA00004167"/>
    </source>
</evidence>
<dbReference type="InterPro" id="IPR013083">
    <property type="entry name" value="Znf_RING/FYVE/PHD"/>
</dbReference>
<sequence length="152" mass="16386">MDETSPPSPTPGPTPSRNGQFNEEAINLNVMVIIAAMLCALLCALGLNSMLQCVVQCAQRLVHEPVHWVEASRRSVPGLKKKDAEALPTSTYANSGPSPSCSPPLACAICLMDFSPGENTRVLPKCSHRFHVGCIDKWLLSQSTCPTCRQPL</sequence>
<dbReference type="GO" id="GO:0016020">
    <property type="term" value="C:membrane"/>
    <property type="evidence" value="ECO:0007669"/>
    <property type="project" value="UniProtKB-SubCell"/>
</dbReference>
<dbReference type="Pfam" id="PF13639">
    <property type="entry name" value="zf-RING_2"/>
    <property type="match status" value="1"/>
</dbReference>
<keyword evidence="10 14" id="KW-0472">Membrane</keyword>
<dbReference type="PANTHER" id="PTHR46905:SF22">
    <property type="entry name" value="RING-TYPE E3 UBIQUITIN TRANSFERASE"/>
    <property type="match status" value="1"/>
</dbReference>
<proteinExistence type="inferred from homology"/>
<protein>
    <recommendedName>
        <fullName evidence="3">RING-type E3 ubiquitin transferase</fullName>
        <ecNumber evidence="3">2.3.2.27</ecNumber>
    </recommendedName>
</protein>
<dbReference type="Gramene" id="KCW75556">
    <property type="protein sequence ID" value="KCW75556"/>
    <property type="gene ID" value="EUGRSUZ_E04311"/>
</dbReference>
<dbReference type="GO" id="GO:0008270">
    <property type="term" value="F:zinc ion binding"/>
    <property type="evidence" value="ECO:0007669"/>
    <property type="project" value="UniProtKB-KW"/>
</dbReference>
<organism evidence="16">
    <name type="scientific">Eucalyptus grandis</name>
    <name type="common">Flooded gum</name>
    <dbReference type="NCBI Taxonomy" id="71139"/>
    <lineage>
        <taxon>Eukaryota</taxon>
        <taxon>Viridiplantae</taxon>
        <taxon>Streptophyta</taxon>
        <taxon>Embryophyta</taxon>
        <taxon>Tracheophyta</taxon>
        <taxon>Spermatophyta</taxon>
        <taxon>Magnoliopsida</taxon>
        <taxon>eudicotyledons</taxon>
        <taxon>Gunneridae</taxon>
        <taxon>Pentapetalae</taxon>
        <taxon>rosids</taxon>
        <taxon>malvids</taxon>
        <taxon>Myrtales</taxon>
        <taxon>Myrtaceae</taxon>
        <taxon>Myrtoideae</taxon>
        <taxon>Eucalypteae</taxon>
        <taxon>Eucalyptus</taxon>
    </lineage>
</organism>
<dbReference type="InParanoid" id="A0A059CBL3"/>
<dbReference type="PROSITE" id="PS50089">
    <property type="entry name" value="ZF_RING_2"/>
    <property type="match status" value="1"/>
</dbReference>
<gene>
    <name evidence="16" type="ORF">EUGRSUZ_E04311</name>
</gene>
<dbReference type="EC" id="2.3.2.27" evidence="3"/>
<keyword evidence="9 14" id="KW-1133">Transmembrane helix</keyword>
<dbReference type="AlphaFoldDB" id="A0A059CBL3"/>
<evidence type="ECO:0000259" key="15">
    <source>
        <dbReference type="PROSITE" id="PS50089"/>
    </source>
</evidence>
<feature type="region of interest" description="Disordered" evidence="13">
    <location>
        <begin position="1"/>
        <end position="20"/>
    </location>
</feature>
<evidence type="ECO:0000256" key="8">
    <source>
        <dbReference type="ARBA" id="ARBA00022833"/>
    </source>
</evidence>
<feature type="transmembrane region" description="Helical" evidence="14">
    <location>
        <begin position="26"/>
        <end position="47"/>
    </location>
</feature>
<reference evidence="16" key="1">
    <citation type="submission" date="2013-07" db="EMBL/GenBank/DDBJ databases">
        <title>The genome of Eucalyptus grandis.</title>
        <authorList>
            <person name="Schmutz J."/>
            <person name="Hayes R."/>
            <person name="Myburg A."/>
            <person name="Tuskan G."/>
            <person name="Grattapaglia D."/>
            <person name="Rokhsar D.S."/>
        </authorList>
    </citation>
    <scope>NUCLEOTIDE SEQUENCE</scope>
    <source>
        <tissue evidence="16">Leaf extractions</tissue>
    </source>
</reference>
<evidence type="ECO:0000256" key="9">
    <source>
        <dbReference type="ARBA" id="ARBA00022989"/>
    </source>
</evidence>
<keyword evidence="6" id="KW-0479">Metal-binding</keyword>
<dbReference type="GO" id="GO:0016567">
    <property type="term" value="P:protein ubiquitination"/>
    <property type="evidence" value="ECO:0007669"/>
    <property type="project" value="InterPro"/>
</dbReference>
<name>A0A059CBL3_EUCGR</name>
<comment type="catalytic activity">
    <reaction evidence="1">
        <text>S-ubiquitinyl-[E2 ubiquitin-conjugating enzyme]-L-cysteine + [acceptor protein]-L-lysine = [E2 ubiquitin-conjugating enzyme]-L-cysteine + N(6)-ubiquitinyl-[acceptor protein]-L-lysine.</text>
        <dbReference type="EC" id="2.3.2.27"/>
    </reaction>
</comment>
<evidence type="ECO:0000256" key="3">
    <source>
        <dbReference type="ARBA" id="ARBA00012483"/>
    </source>
</evidence>
<comment type="similarity">
    <text evidence="11">Belongs to the RING-type zinc finger family. ATL subfamily.</text>
</comment>
<keyword evidence="12" id="KW-0863">Zinc-finger</keyword>
<evidence type="ECO:0000256" key="14">
    <source>
        <dbReference type="SAM" id="Phobius"/>
    </source>
</evidence>
<evidence type="ECO:0000256" key="4">
    <source>
        <dbReference type="ARBA" id="ARBA00022679"/>
    </source>
</evidence>
<dbReference type="SUPFAM" id="SSF57850">
    <property type="entry name" value="RING/U-box"/>
    <property type="match status" value="1"/>
</dbReference>
<dbReference type="eggNOG" id="KOG0800">
    <property type="taxonomic scope" value="Eukaryota"/>
</dbReference>
<keyword evidence="8" id="KW-0862">Zinc</keyword>
<evidence type="ECO:0000256" key="12">
    <source>
        <dbReference type="PROSITE-ProRule" id="PRU00175"/>
    </source>
</evidence>
<dbReference type="InterPro" id="IPR044602">
    <property type="entry name" value="ATL10/ATL72-79-like"/>
</dbReference>
<evidence type="ECO:0000256" key="11">
    <source>
        <dbReference type="ARBA" id="ARBA00024209"/>
    </source>
</evidence>
<evidence type="ECO:0000256" key="10">
    <source>
        <dbReference type="ARBA" id="ARBA00023136"/>
    </source>
</evidence>
<dbReference type="Gene3D" id="3.30.40.10">
    <property type="entry name" value="Zinc/RING finger domain, C3HC4 (zinc finger)"/>
    <property type="match status" value="1"/>
</dbReference>
<feature type="compositionally biased region" description="Pro residues" evidence="13">
    <location>
        <begin position="1"/>
        <end position="14"/>
    </location>
</feature>
<evidence type="ECO:0000256" key="7">
    <source>
        <dbReference type="ARBA" id="ARBA00022786"/>
    </source>
</evidence>
<dbReference type="EMBL" id="KK198757">
    <property type="protein sequence ID" value="KCW75556.1"/>
    <property type="molecule type" value="Genomic_DNA"/>
</dbReference>
<keyword evidence="4" id="KW-0808">Transferase</keyword>
<keyword evidence="5 14" id="KW-0812">Transmembrane</keyword>
<evidence type="ECO:0000256" key="6">
    <source>
        <dbReference type="ARBA" id="ARBA00022723"/>
    </source>
</evidence>